<keyword evidence="7" id="KW-0413">Isomerase</keyword>
<keyword evidence="5 12" id="KW-0067">ATP-binding</keyword>
<dbReference type="Pfam" id="PF00580">
    <property type="entry name" value="UvrD-helicase"/>
    <property type="match status" value="1"/>
</dbReference>
<dbReference type="GO" id="GO:0003677">
    <property type="term" value="F:DNA binding"/>
    <property type="evidence" value="ECO:0007669"/>
    <property type="project" value="UniProtKB-KW"/>
</dbReference>
<evidence type="ECO:0000256" key="3">
    <source>
        <dbReference type="ARBA" id="ARBA00022801"/>
    </source>
</evidence>
<dbReference type="PANTHER" id="PTHR11070:SF2">
    <property type="entry name" value="ATP-DEPENDENT DNA HELICASE SRS2"/>
    <property type="match status" value="1"/>
</dbReference>
<evidence type="ECO:0000256" key="6">
    <source>
        <dbReference type="ARBA" id="ARBA00023125"/>
    </source>
</evidence>
<keyword evidence="6" id="KW-0238">DNA-binding</keyword>
<evidence type="ECO:0000256" key="10">
    <source>
        <dbReference type="ARBA" id="ARBA00034923"/>
    </source>
</evidence>
<proteinExistence type="inferred from homology"/>
<evidence type="ECO:0000256" key="8">
    <source>
        <dbReference type="ARBA" id="ARBA00034617"/>
    </source>
</evidence>
<evidence type="ECO:0000256" key="9">
    <source>
        <dbReference type="ARBA" id="ARBA00034808"/>
    </source>
</evidence>
<evidence type="ECO:0000256" key="2">
    <source>
        <dbReference type="ARBA" id="ARBA00022741"/>
    </source>
</evidence>
<organism evidence="15 16">
    <name type="scientific">Cupriavidus taiwanensis</name>
    <dbReference type="NCBI Taxonomy" id="164546"/>
    <lineage>
        <taxon>Bacteria</taxon>
        <taxon>Pseudomonadati</taxon>
        <taxon>Pseudomonadota</taxon>
        <taxon>Betaproteobacteria</taxon>
        <taxon>Burkholderiales</taxon>
        <taxon>Burkholderiaceae</taxon>
        <taxon>Cupriavidus</taxon>
    </lineage>
</organism>
<gene>
    <name evidence="15" type="ORF">CBM2634_P40008</name>
</gene>
<dbReference type="InterPro" id="IPR000212">
    <property type="entry name" value="DNA_helicase_UvrD/REP"/>
</dbReference>
<dbReference type="Gene3D" id="3.40.50.300">
    <property type="entry name" value="P-loop containing nucleotide triphosphate hydrolases"/>
    <property type="match status" value="2"/>
</dbReference>
<evidence type="ECO:0000259" key="13">
    <source>
        <dbReference type="PROSITE" id="PS51198"/>
    </source>
</evidence>
<name>A0A375JAW9_9BURK</name>
<dbReference type="Pfam" id="PF13361">
    <property type="entry name" value="UvrD_C"/>
    <property type="match status" value="2"/>
</dbReference>
<dbReference type="InterPro" id="IPR027417">
    <property type="entry name" value="P-loop_NTPase"/>
</dbReference>
<dbReference type="Proteomes" id="UP000256805">
    <property type="component" value="Unassembled WGS sequence"/>
</dbReference>
<evidence type="ECO:0000313" key="15">
    <source>
        <dbReference type="EMBL" id="SPS02334.1"/>
    </source>
</evidence>
<reference evidence="15 16" key="1">
    <citation type="submission" date="2018-01" db="EMBL/GenBank/DDBJ databases">
        <authorList>
            <person name="Gaut B.S."/>
            <person name="Morton B.R."/>
            <person name="Clegg M.T."/>
            <person name="Duvall M.R."/>
        </authorList>
    </citation>
    <scope>NUCLEOTIDE SEQUENCE [LARGE SCALE GENOMIC DNA]</scope>
    <source>
        <strain evidence="15">Cupriavidus taiwanensis cmp 52</strain>
    </source>
</reference>
<dbReference type="PANTHER" id="PTHR11070">
    <property type="entry name" value="UVRD / RECB / PCRA DNA HELICASE FAMILY MEMBER"/>
    <property type="match status" value="1"/>
</dbReference>
<dbReference type="AlphaFoldDB" id="A0A375JAW9"/>
<dbReference type="GO" id="GO:0016887">
    <property type="term" value="F:ATP hydrolysis activity"/>
    <property type="evidence" value="ECO:0007669"/>
    <property type="project" value="RHEA"/>
</dbReference>
<dbReference type="InterPro" id="IPR014017">
    <property type="entry name" value="DNA_helicase_UvrD-like_C"/>
</dbReference>
<dbReference type="SUPFAM" id="SSF52540">
    <property type="entry name" value="P-loop containing nucleoside triphosphate hydrolases"/>
    <property type="match status" value="1"/>
</dbReference>
<protein>
    <recommendedName>
        <fullName evidence="9">DNA 3'-5' helicase</fullName>
        <ecNumber evidence="9">5.6.2.4</ecNumber>
    </recommendedName>
    <alternativeName>
        <fullName evidence="10">DNA 3'-5' helicase II</fullName>
    </alternativeName>
</protein>
<evidence type="ECO:0000256" key="7">
    <source>
        <dbReference type="ARBA" id="ARBA00023235"/>
    </source>
</evidence>
<evidence type="ECO:0000259" key="14">
    <source>
        <dbReference type="PROSITE" id="PS51217"/>
    </source>
</evidence>
<comment type="similarity">
    <text evidence="1">Belongs to the helicase family. UvrD subfamily.</text>
</comment>
<dbReference type="Gene3D" id="1.10.486.10">
    <property type="entry name" value="PCRA, domain 4"/>
    <property type="match status" value="1"/>
</dbReference>
<evidence type="ECO:0000256" key="11">
    <source>
        <dbReference type="ARBA" id="ARBA00048988"/>
    </source>
</evidence>
<evidence type="ECO:0000256" key="1">
    <source>
        <dbReference type="ARBA" id="ARBA00009922"/>
    </source>
</evidence>
<dbReference type="Gene3D" id="1.10.10.160">
    <property type="match status" value="1"/>
</dbReference>
<dbReference type="GO" id="GO:0000725">
    <property type="term" value="P:recombinational repair"/>
    <property type="evidence" value="ECO:0007669"/>
    <property type="project" value="TreeGrafter"/>
</dbReference>
<comment type="catalytic activity">
    <reaction evidence="11">
        <text>ATP + H2O = ADP + phosphate + H(+)</text>
        <dbReference type="Rhea" id="RHEA:13065"/>
        <dbReference type="ChEBI" id="CHEBI:15377"/>
        <dbReference type="ChEBI" id="CHEBI:15378"/>
        <dbReference type="ChEBI" id="CHEBI:30616"/>
        <dbReference type="ChEBI" id="CHEBI:43474"/>
        <dbReference type="ChEBI" id="CHEBI:456216"/>
        <dbReference type="EC" id="5.6.2.4"/>
    </reaction>
</comment>
<dbReference type="PROSITE" id="PS51217">
    <property type="entry name" value="UVRD_HELICASE_CTER"/>
    <property type="match status" value="1"/>
</dbReference>
<dbReference type="GO" id="GO:0005524">
    <property type="term" value="F:ATP binding"/>
    <property type="evidence" value="ECO:0007669"/>
    <property type="project" value="UniProtKB-UniRule"/>
</dbReference>
<keyword evidence="4 12" id="KW-0347">Helicase</keyword>
<dbReference type="InterPro" id="IPR013986">
    <property type="entry name" value="DExx_box_DNA_helicase_dom_sf"/>
</dbReference>
<dbReference type="GO" id="GO:0043138">
    <property type="term" value="F:3'-5' DNA helicase activity"/>
    <property type="evidence" value="ECO:0007669"/>
    <property type="project" value="UniProtKB-EC"/>
</dbReference>
<evidence type="ECO:0000256" key="5">
    <source>
        <dbReference type="ARBA" id="ARBA00022840"/>
    </source>
</evidence>
<feature type="binding site" evidence="12">
    <location>
        <begin position="56"/>
        <end position="63"/>
    </location>
    <ligand>
        <name>ATP</name>
        <dbReference type="ChEBI" id="CHEBI:30616"/>
    </ligand>
</feature>
<dbReference type="InterPro" id="IPR014016">
    <property type="entry name" value="UvrD-like_ATP-bd"/>
</dbReference>
<evidence type="ECO:0000256" key="12">
    <source>
        <dbReference type="PROSITE-ProRule" id="PRU00560"/>
    </source>
</evidence>
<keyword evidence="2 12" id="KW-0547">Nucleotide-binding</keyword>
<evidence type="ECO:0000313" key="16">
    <source>
        <dbReference type="Proteomes" id="UP000256805"/>
    </source>
</evidence>
<sequence>MVSCCQNVRPRSPKCNRWRFQLTKPCPAMSLAEVLERLNPSQREVVDCREHCVAVAVPGAGKTATIAAKAAVLLGDPNLTVGAVTFSKDAAIELRDRILSLAGPGAKKRLIAGTFHSLAYKQLSSAAGKRLDIASDGDRAALLAQVLQDSGFEWKLDEAIAVIERLKTELGMPAMDGLEGQLLAAYQEALERNGRLDFQDLMRHAVDGMQRGAIKPYGVDVLLVDEYQDCDSLQALWTAIHARSGATTTLVSDDDQTIFGFRAALGFRGMEAFAREFDARQIILGINYRSHSEILAVADKVIRNNRERITKELVSHKGPGGTVDFQRYDDEYKEGVAAVEAMTAAIRSGKSAAILARTNRILDPIEAVCRSHGVKYHRAAGRSILDRPESALMGNLLELIQKTKTSGLDAILGFSGIAATDLQALHRKLSSGDGAEGAKKKDLVAAGVAEDAAEKYLELNKRMAEWRALCVRQFHALVLDGVHEWMLKCAKSDQGKRSINTTYDVLSRLNGSFSDRLDFLRRSNNEPADDALVLTTFHSSKGLEWDHTALIRLEESVIPDDGSTEAEERRLFYVGITRARRTMVLSTAKKNPTSRFVIEAGLA</sequence>
<dbReference type="PROSITE" id="PS51198">
    <property type="entry name" value="UVRD_HELICASE_ATP_BIND"/>
    <property type="match status" value="1"/>
</dbReference>
<comment type="catalytic activity">
    <reaction evidence="8">
        <text>Couples ATP hydrolysis with the unwinding of duplex DNA by translocating in the 3'-5' direction.</text>
        <dbReference type="EC" id="5.6.2.4"/>
    </reaction>
</comment>
<feature type="domain" description="UvrD-like helicase C-terminal" evidence="14">
    <location>
        <begin position="292"/>
        <end position="542"/>
    </location>
</feature>
<evidence type="ECO:0000256" key="4">
    <source>
        <dbReference type="ARBA" id="ARBA00022806"/>
    </source>
</evidence>
<dbReference type="EC" id="5.6.2.4" evidence="9"/>
<keyword evidence="3 12" id="KW-0378">Hydrolase</keyword>
<dbReference type="EMBL" id="OVTA01000066">
    <property type="protein sequence ID" value="SPS02334.1"/>
    <property type="molecule type" value="Genomic_DNA"/>
</dbReference>
<feature type="domain" description="UvrD-like helicase ATP-binding" evidence="13">
    <location>
        <begin position="35"/>
        <end position="291"/>
    </location>
</feature>
<accession>A0A375JAW9</accession>